<accession>A0ABP7NT51</accession>
<evidence type="ECO:0000313" key="3">
    <source>
        <dbReference type="Proteomes" id="UP001418444"/>
    </source>
</evidence>
<comment type="caution">
    <text evidence="2">The sequence shown here is derived from an EMBL/GenBank/DDBJ whole genome shotgun (WGS) entry which is preliminary data.</text>
</comment>
<sequence>MDQLDFPEDTPADEPIEYLCDTPEDDPLDPGPEAGEVPELPADLPGVSAPAGGAAAEEYSEHWFTQAANGTCVPASVAQIVSEYTGTTFADESVFVQYALDHGLFADGVIENGMTAEAGAQILEASGIPATVAFGDLATLQDLLDGGHGVMVAVDSGYWDPGQEVVDQLTGTDQGADHCVVISEIDVEKGVVYLSDTGGEGGDMLEVPLYRFEEAWAESGNQMIVCDVPSPNIEFASGETGLPAAQPTAATEPAGFGSTQAGSTQAGAEVPAGVAGGTEDSTGLADAIGWLTHNPWVLMPVVLGAGVAVKSVATAATTSRDPR</sequence>
<evidence type="ECO:0000313" key="2">
    <source>
        <dbReference type="EMBL" id="GAA3953314.1"/>
    </source>
</evidence>
<gene>
    <name evidence="2" type="ORF">GCM10022231_09430</name>
</gene>
<keyword evidence="3" id="KW-1185">Reference proteome</keyword>
<dbReference type="Proteomes" id="UP001418444">
    <property type="component" value="Unassembled WGS sequence"/>
</dbReference>
<dbReference type="Gene3D" id="3.90.70.10">
    <property type="entry name" value="Cysteine proteinases"/>
    <property type="match status" value="1"/>
</dbReference>
<dbReference type="RefSeq" id="WP_344781117.1">
    <property type="nucleotide sequence ID" value="NZ_BAAAZW010000002.1"/>
</dbReference>
<evidence type="ECO:0008006" key="4">
    <source>
        <dbReference type="Google" id="ProtNLM"/>
    </source>
</evidence>
<feature type="region of interest" description="Disordered" evidence="1">
    <location>
        <begin position="1"/>
        <end position="42"/>
    </location>
</feature>
<evidence type="ECO:0000256" key="1">
    <source>
        <dbReference type="SAM" id="MobiDB-lite"/>
    </source>
</evidence>
<dbReference type="EMBL" id="BAAAZW010000002">
    <property type="protein sequence ID" value="GAA3953314.1"/>
    <property type="molecule type" value="Genomic_DNA"/>
</dbReference>
<reference evidence="3" key="1">
    <citation type="journal article" date="2019" name="Int. J. Syst. Evol. Microbiol.">
        <title>The Global Catalogue of Microorganisms (GCM) 10K type strain sequencing project: providing services to taxonomists for standard genome sequencing and annotation.</title>
        <authorList>
            <consortium name="The Broad Institute Genomics Platform"/>
            <consortium name="The Broad Institute Genome Sequencing Center for Infectious Disease"/>
            <person name="Wu L."/>
            <person name="Ma J."/>
        </authorList>
    </citation>
    <scope>NUCLEOTIDE SEQUENCE [LARGE SCALE GENOMIC DNA]</scope>
    <source>
        <strain evidence="3">JCM 16923</strain>
    </source>
</reference>
<feature type="compositionally biased region" description="Low complexity" evidence="1">
    <location>
        <begin position="243"/>
        <end position="254"/>
    </location>
</feature>
<protein>
    <recommendedName>
        <fullName evidence="4">Peptidase C39-like domain-containing protein</fullName>
    </recommendedName>
</protein>
<feature type="compositionally biased region" description="Acidic residues" evidence="1">
    <location>
        <begin position="1"/>
        <end position="28"/>
    </location>
</feature>
<proteinExistence type="predicted"/>
<organism evidence="2 3">
    <name type="scientific">Gordonia caeni</name>
    <dbReference type="NCBI Taxonomy" id="1007097"/>
    <lineage>
        <taxon>Bacteria</taxon>
        <taxon>Bacillati</taxon>
        <taxon>Actinomycetota</taxon>
        <taxon>Actinomycetes</taxon>
        <taxon>Mycobacteriales</taxon>
        <taxon>Gordoniaceae</taxon>
        <taxon>Gordonia</taxon>
    </lineage>
</organism>
<feature type="region of interest" description="Disordered" evidence="1">
    <location>
        <begin position="239"/>
        <end position="270"/>
    </location>
</feature>
<name>A0ABP7NT51_9ACTN</name>